<dbReference type="PANTHER" id="PTHR36973">
    <property type="entry name" value="SLL1456 PROTEIN-RELATED"/>
    <property type="match status" value="1"/>
</dbReference>
<dbReference type="InterPro" id="IPR053188">
    <property type="entry name" value="FkbM_Methyltransferase"/>
</dbReference>
<dbReference type="Gene3D" id="3.40.50.150">
    <property type="entry name" value="Vaccinia Virus protein VP39"/>
    <property type="match status" value="1"/>
</dbReference>
<sequence>MNRETKHFLLRLPLTILDLAQESKVHCVQVGANDGEMADPLYPFLSERGWSGVLLEPNPIYFKRLKARHEGRDDVKLLNVAASDQDGEMVLHYLSEDHEALYRENARGCASFDRDRMLAGLLKERKDAEQHLAQAHVPIRPLRDILADQNVTRTDVLVIDTEGHEPQVLAGADLAVLKPKVAIVELNDRRHKGGVLGPFLDQGYRCYKHMQEIIAISPEAPQLSIGDVLGAAGVRSFSSV</sequence>
<dbReference type="Pfam" id="PF05050">
    <property type="entry name" value="Methyltransf_21"/>
    <property type="match status" value="1"/>
</dbReference>
<keyword evidence="3" id="KW-1185">Reference proteome</keyword>
<dbReference type="OrthoDB" id="4104638at2"/>
<dbReference type="SUPFAM" id="SSF53335">
    <property type="entry name" value="S-adenosyl-L-methionine-dependent methyltransferases"/>
    <property type="match status" value="1"/>
</dbReference>
<feature type="domain" description="Methyltransferase FkbM" evidence="1">
    <location>
        <begin position="29"/>
        <end position="197"/>
    </location>
</feature>
<accession>A0A4U7N804</accession>
<dbReference type="InterPro" id="IPR006342">
    <property type="entry name" value="FkbM_mtfrase"/>
</dbReference>
<comment type="caution">
    <text evidence="2">The sequence shown here is derived from an EMBL/GenBank/DDBJ whole genome shotgun (WGS) entry which is preliminary data.</text>
</comment>
<dbReference type="PANTHER" id="PTHR36973:SF4">
    <property type="entry name" value="NODULATION PROTEIN"/>
    <property type="match status" value="1"/>
</dbReference>
<evidence type="ECO:0000259" key="1">
    <source>
        <dbReference type="Pfam" id="PF05050"/>
    </source>
</evidence>
<dbReference type="Proteomes" id="UP000306575">
    <property type="component" value="Unassembled WGS sequence"/>
</dbReference>
<evidence type="ECO:0000313" key="2">
    <source>
        <dbReference type="EMBL" id="TKZ22072.1"/>
    </source>
</evidence>
<proteinExistence type="predicted"/>
<dbReference type="GO" id="GO:0008171">
    <property type="term" value="F:O-methyltransferase activity"/>
    <property type="evidence" value="ECO:0007669"/>
    <property type="project" value="TreeGrafter"/>
</dbReference>
<dbReference type="RefSeq" id="WP_138014784.1">
    <property type="nucleotide sequence ID" value="NZ_SULI01000002.1"/>
</dbReference>
<gene>
    <name evidence="2" type="ORF">FAP39_02410</name>
</gene>
<dbReference type="InterPro" id="IPR029063">
    <property type="entry name" value="SAM-dependent_MTases_sf"/>
</dbReference>
<dbReference type="EMBL" id="SULI01000002">
    <property type="protein sequence ID" value="TKZ22072.1"/>
    <property type="molecule type" value="Genomic_DNA"/>
</dbReference>
<dbReference type="AlphaFoldDB" id="A0A4U7N804"/>
<reference evidence="2 3" key="1">
    <citation type="submission" date="2019-04" db="EMBL/GenBank/DDBJ databases">
        <title>Genome sequence of Pelagicola litoralis CL-ES2.</title>
        <authorList>
            <person name="Cao J."/>
        </authorList>
    </citation>
    <scope>NUCLEOTIDE SEQUENCE [LARGE SCALE GENOMIC DNA]</scope>
    <source>
        <strain evidence="2 3">CL-ES2</strain>
    </source>
</reference>
<keyword evidence="2" id="KW-0808">Transferase</keyword>
<organism evidence="2 3">
    <name type="scientific">Shimia litoralis</name>
    <dbReference type="NCBI Taxonomy" id="420403"/>
    <lineage>
        <taxon>Bacteria</taxon>
        <taxon>Pseudomonadati</taxon>
        <taxon>Pseudomonadota</taxon>
        <taxon>Alphaproteobacteria</taxon>
        <taxon>Rhodobacterales</taxon>
        <taxon>Roseobacteraceae</taxon>
    </lineage>
</organism>
<evidence type="ECO:0000313" key="3">
    <source>
        <dbReference type="Proteomes" id="UP000306575"/>
    </source>
</evidence>
<dbReference type="NCBIfam" id="TIGR01444">
    <property type="entry name" value="fkbM_fam"/>
    <property type="match status" value="1"/>
</dbReference>
<protein>
    <submittedName>
        <fullName evidence="2">FkbM family methyltransferase</fullName>
    </submittedName>
</protein>
<name>A0A4U7N804_9RHOB</name>
<dbReference type="GO" id="GO:0032259">
    <property type="term" value="P:methylation"/>
    <property type="evidence" value="ECO:0007669"/>
    <property type="project" value="UniProtKB-KW"/>
</dbReference>
<keyword evidence="2" id="KW-0489">Methyltransferase</keyword>